<evidence type="ECO:0000259" key="2">
    <source>
        <dbReference type="Pfam" id="PF18755"/>
    </source>
</evidence>
<proteinExistence type="predicted"/>
<dbReference type="STRING" id="590998.Celf_0547"/>
<feature type="region of interest" description="Disordered" evidence="1">
    <location>
        <begin position="323"/>
        <end position="377"/>
    </location>
</feature>
<dbReference type="HOGENOM" id="CLU_610717_0_0_11"/>
<dbReference type="Pfam" id="PF18755">
    <property type="entry name" value="RAMA"/>
    <property type="match status" value="1"/>
</dbReference>
<feature type="domain" description="RAMA" evidence="2">
    <location>
        <begin position="460"/>
        <end position="524"/>
    </location>
</feature>
<feature type="compositionally biased region" description="Low complexity" evidence="1">
    <location>
        <begin position="362"/>
        <end position="373"/>
    </location>
</feature>
<accession>F4GY19</accession>
<keyword evidence="4" id="KW-1185">Reference proteome</keyword>
<evidence type="ECO:0000313" key="3">
    <source>
        <dbReference type="EMBL" id="AEE44687.1"/>
    </source>
</evidence>
<dbReference type="KEGG" id="cfi:Celf_0547"/>
<organism evidence="3 4">
    <name type="scientific">Cellulomonas fimi (strain ATCC 484 / DSM 20113 / JCM 1341 / CCUG 24087 / LMG 16345 / NBRC 15513 / NCIMB 8980 / NCTC 7547 / NRS-133)</name>
    <dbReference type="NCBI Taxonomy" id="590998"/>
    <lineage>
        <taxon>Bacteria</taxon>
        <taxon>Bacillati</taxon>
        <taxon>Actinomycetota</taxon>
        <taxon>Actinomycetes</taxon>
        <taxon>Micrococcales</taxon>
        <taxon>Cellulomonadaceae</taxon>
        <taxon>Cellulomonas</taxon>
    </lineage>
</organism>
<dbReference type="EMBL" id="CP002666">
    <property type="protein sequence ID" value="AEE44687.1"/>
    <property type="molecule type" value="Genomic_DNA"/>
</dbReference>
<dbReference type="Proteomes" id="UP000008460">
    <property type="component" value="Chromosome"/>
</dbReference>
<evidence type="ECO:0000313" key="4">
    <source>
        <dbReference type="Proteomes" id="UP000008460"/>
    </source>
</evidence>
<dbReference type="AlphaFoldDB" id="F4GY19"/>
<feature type="region of interest" description="Disordered" evidence="1">
    <location>
        <begin position="216"/>
        <end position="310"/>
    </location>
</feature>
<name>F4GY19_CELFA</name>
<dbReference type="RefSeq" id="WP_013769716.1">
    <property type="nucleotide sequence ID" value="NC_015514.1"/>
</dbReference>
<dbReference type="eggNOG" id="ENOG5033VNT">
    <property type="taxonomic scope" value="Bacteria"/>
</dbReference>
<feature type="compositionally biased region" description="Pro residues" evidence="1">
    <location>
        <begin position="236"/>
        <end position="247"/>
    </location>
</feature>
<dbReference type="InterPro" id="IPR040843">
    <property type="entry name" value="RAMA"/>
</dbReference>
<gene>
    <name evidence="3" type="ordered locus">Celf_0547</name>
</gene>
<reference evidence="3 4" key="1">
    <citation type="submission" date="2011-04" db="EMBL/GenBank/DDBJ databases">
        <title>Complete sequence of Cellulomonas fimi ATCC 484.</title>
        <authorList>
            <consortium name="US DOE Joint Genome Institute"/>
            <person name="Lucas S."/>
            <person name="Han J."/>
            <person name="Lapidus A."/>
            <person name="Cheng J.-F."/>
            <person name="Goodwin L."/>
            <person name="Pitluck S."/>
            <person name="Peters L."/>
            <person name="Chertkov O."/>
            <person name="Detter J.C."/>
            <person name="Han C."/>
            <person name="Tapia R."/>
            <person name="Land M."/>
            <person name="Hauser L."/>
            <person name="Kyrpides N."/>
            <person name="Ivanova N."/>
            <person name="Ovchinnikova G."/>
            <person name="Pagani I."/>
            <person name="Mead D."/>
            <person name="Brumm P."/>
            <person name="Woyke T."/>
        </authorList>
    </citation>
    <scope>NUCLEOTIDE SEQUENCE [LARGE SCALE GENOMIC DNA]</scope>
    <source>
        <strain evidence="4">ATCC 484 / DSM 20113 / JCM 1341 / NBRC 15513 / NCIMB 8980 / NCTC 7547</strain>
    </source>
</reference>
<evidence type="ECO:0000256" key="1">
    <source>
        <dbReference type="SAM" id="MobiDB-lite"/>
    </source>
</evidence>
<sequence>MPIFELDEGRPRLVQPMQPLAGSFAQECAAVLTHHLSAVAGEPLFAVRWRASAPDHADLPELLALDATGRPVVVEVVQVVDDDAVVAALRHAGAAGRMTTTDLARAYHADPSRFGIDFAAFREQVASGTTSSRREGVRLVVLCSEVAAEASDTLGFLRGPGRHVDVLQVGVVRGVDDSRLLDVSPLATHEGARRPVEPTALRLVRSSEAFATAMAYEPERGTTGRRPMTGELRSVTPPPRPNPPAPTPIARRTTVTEPTPLPFGPAREPKDVTKDGRPSSLARTGPTPANLTNPPTRATPATTTTAPAPMTLTPIYGLRTAAEQQLRPRTAAEPPEVAGPRPFVPASEAPLPSDTDVHGRRPAPTAPTAAAEPPVDRVAEPTDVEPVAPAATPTSAASEPSTSAELPAYRIDVAREKDAVTAPTAVFLPLDDDEPQDAPTFLDAPHPELATLAKRRRAVTTLVWVRERRGQRFEAMLRPDGYVELEDGSVHADPDVAAAAVIGAESSVDGWRAWRLGDGGPTLAEATGVDRA</sequence>
<feature type="region of interest" description="Disordered" evidence="1">
    <location>
        <begin position="384"/>
        <end position="403"/>
    </location>
</feature>
<feature type="compositionally biased region" description="Low complexity" evidence="1">
    <location>
        <begin position="284"/>
        <end position="310"/>
    </location>
</feature>
<protein>
    <recommendedName>
        <fullName evidence="2">RAMA domain-containing protein</fullName>
    </recommendedName>
</protein>
<feature type="compositionally biased region" description="Basic and acidic residues" evidence="1">
    <location>
        <begin position="267"/>
        <end position="277"/>
    </location>
</feature>